<dbReference type="EMBL" id="MU117964">
    <property type="protein sequence ID" value="KAF9653233.1"/>
    <property type="molecule type" value="Genomic_DNA"/>
</dbReference>
<protein>
    <submittedName>
        <fullName evidence="1">Uncharacterized protein</fullName>
    </submittedName>
</protein>
<reference evidence="1" key="2">
    <citation type="journal article" date="2020" name="Nat. Commun.">
        <title>Large-scale genome sequencing of mycorrhizal fungi provides insights into the early evolution of symbiotic traits.</title>
        <authorList>
            <person name="Miyauchi S."/>
            <person name="Kiss E."/>
            <person name="Kuo A."/>
            <person name="Drula E."/>
            <person name="Kohler A."/>
            <person name="Sanchez-Garcia M."/>
            <person name="Morin E."/>
            <person name="Andreopoulos B."/>
            <person name="Barry K.W."/>
            <person name="Bonito G."/>
            <person name="Buee M."/>
            <person name="Carver A."/>
            <person name="Chen C."/>
            <person name="Cichocki N."/>
            <person name="Clum A."/>
            <person name="Culley D."/>
            <person name="Crous P.W."/>
            <person name="Fauchery L."/>
            <person name="Girlanda M."/>
            <person name="Hayes R.D."/>
            <person name="Keri Z."/>
            <person name="LaButti K."/>
            <person name="Lipzen A."/>
            <person name="Lombard V."/>
            <person name="Magnuson J."/>
            <person name="Maillard F."/>
            <person name="Murat C."/>
            <person name="Nolan M."/>
            <person name="Ohm R.A."/>
            <person name="Pangilinan J."/>
            <person name="Pereira M.F."/>
            <person name="Perotto S."/>
            <person name="Peter M."/>
            <person name="Pfister S."/>
            <person name="Riley R."/>
            <person name="Sitrit Y."/>
            <person name="Stielow J.B."/>
            <person name="Szollosi G."/>
            <person name="Zifcakova L."/>
            <person name="Stursova M."/>
            <person name="Spatafora J.W."/>
            <person name="Tedersoo L."/>
            <person name="Vaario L.M."/>
            <person name="Yamada A."/>
            <person name="Yan M."/>
            <person name="Wang P."/>
            <person name="Xu J."/>
            <person name="Bruns T."/>
            <person name="Baldrian P."/>
            <person name="Vilgalys R."/>
            <person name="Dunand C."/>
            <person name="Henrissat B."/>
            <person name="Grigoriev I.V."/>
            <person name="Hibbett D."/>
            <person name="Nagy L.G."/>
            <person name="Martin F.M."/>
        </authorList>
    </citation>
    <scope>NUCLEOTIDE SEQUENCE</scope>
    <source>
        <strain evidence="1">P2</strain>
    </source>
</reference>
<evidence type="ECO:0000313" key="1">
    <source>
        <dbReference type="EMBL" id="KAF9653233.1"/>
    </source>
</evidence>
<keyword evidence="2" id="KW-1185">Reference proteome</keyword>
<sequence length="228" mass="25211">MKDAFEPPQGAVLMGDPDDEVGTIEIGEFDWNSVKDDEEIELWLVRVPNSIKPKHLNDAVFDAPSSSSTHTLGQVKRKHETYDLWSLGDRDDNDVDHDQIGGDEMKGFSCLLPRKSKGGKLYIGPKPITRRLILAASPPTPGTQNPAMLHQNPPRHSYPAERFKHRYTPYGSSTLASVPPITTDPASAMDVDQEGNTSISPTTRKPKKRSKLTGDPKKITKRTKTGKS</sequence>
<reference evidence="1" key="1">
    <citation type="submission" date="2019-10" db="EMBL/GenBank/DDBJ databases">
        <authorList>
            <consortium name="DOE Joint Genome Institute"/>
            <person name="Kuo A."/>
            <person name="Miyauchi S."/>
            <person name="Kiss E."/>
            <person name="Drula E."/>
            <person name="Kohler A."/>
            <person name="Sanchez-Garcia M."/>
            <person name="Andreopoulos B."/>
            <person name="Barry K.W."/>
            <person name="Bonito G."/>
            <person name="Buee M."/>
            <person name="Carver A."/>
            <person name="Chen C."/>
            <person name="Cichocki N."/>
            <person name="Clum A."/>
            <person name="Culley D."/>
            <person name="Crous P.W."/>
            <person name="Fauchery L."/>
            <person name="Girlanda M."/>
            <person name="Hayes R."/>
            <person name="Keri Z."/>
            <person name="Labutti K."/>
            <person name="Lipzen A."/>
            <person name="Lombard V."/>
            <person name="Magnuson J."/>
            <person name="Maillard F."/>
            <person name="Morin E."/>
            <person name="Murat C."/>
            <person name="Nolan M."/>
            <person name="Ohm R."/>
            <person name="Pangilinan J."/>
            <person name="Pereira M."/>
            <person name="Perotto S."/>
            <person name="Peter M."/>
            <person name="Riley R."/>
            <person name="Sitrit Y."/>
            <person name="Stielow B."/>
            <person name="Szollosi G."/>
            <person name="Zifcakova L."/>
            <person name="Stursova M."/>
            <person name="Spatafora J.W."/>
            <person name="Tedersoo L."/>
            <person name="Vaario L.-M."/>
            <person name="Yamada A."/>
            <person name="Yan M."/>
            <person name="Wang P."/>
            <person name="Xu J."/>
            <person name="Bruns T."/>
            <person name="Baldrian P."/>
            <person name="Vilgalys R."/>
            <person name="Henrissat B."/>
            <person name="Grigoriev I.V."/>
            <person name="Hibbett D."/>
            <person name="Nagy L.G."/>
            <person name="Martin F.M."/>
        </authorList>
    </citation>
    <scope>NUCLEOTIDE SEQUENCE</scope>
    <source>
        <strain evidence="1">P2</strain>
    </source>
</reference>
<gene>
    <name evidence="1" type="ORF">BDM02DRAFT_3087468</name>
</gene>
<comment type="caution">
    <text evidence="1">The sequence shown here is derived from an EMBL/GenBank/DDBJ whole genome shotgun (WGS) entry which is preliminary data.</text>
</comment>
<organism evidence="1 2">
    <name type="scientific">Thelephora ganbajun</name>
    <name type="common">Ganba fungus</name>
    <dbReference type="NCBI Taxonomy" id="370292"/>
    <lineage>
        <taxon>Eukaryota</taxon>
        <taxon>Fungi</taxon>
        <taxon>Dikarya</taxon>
        <taxon>Basidiomycota</taxon>
        <taxon>Agaricomycotina</taxon>
        <taxon>Agaricomycetes</taxon>
        <taxon>Thelephorales</taxon>
        <taxon>Thelephoraceae</taxon>
        <taxon>Thelephora</taxon>
    </lineage>
</organism>
<proteinExistence type="predicted"/>
<evidence type="ECO:0000313" key="2">
    <source>
        <dbReference type="Proteomes" id="UP000886501"/>
    </source>
</evidence>
<dbReference type="Proteomes" id="UP000886501">
    <property type="component" value="Unassembled WGS sequence"/>
</dbReference>
<name>A0ACB6ZUT3_THEGA</name>
<accession>A0ACB6ZUT3</accession>